<dbReference type="AlphaFoldDB" id="A0A8J8SII2"/>
<reference evidence="2" key="1">
    <citation type="submission" date="2020-07" db="EMBL/GenBank/DDBJ databases">
        <title>Vallitalea pronyensis genome.</title>
        <authorList>
            <person name="Postec A."/>
        </authorList>
    </citation>
    <scope>NUCLEOTIDE SEQUENCE</scope>
    <source>
        <strain evidence="2">FatNI3</strain>
    </source>
</reference>
<sequence>MKKLHTNHLHRESTFTYPFETFEDTSTGKGYRRISPKGILAHYPYFYLNMFNQAGNTLLMILEHEGNRNIFLLDMEKETAKQVTFYHKSDGFQDFGPRFGPDGSTLIYVVHNQVVRLNIESGHVDVLYEPEVGWETYSVVDGSSDGQYLVTIDFLKSDYVNKDNSNWEDFMLQGQRGLRSKLLKIHIESKEVDMLLDTFYYEAYGLKKNQWLGHPQFKPGDNHMISYCHEGFGGTVDARIWLMNTITRDIHCPRKHTYEGEIISHEFFTHDGEKLGFVRIAHDDSDKGSLRFVNMNTFKEETIMDLPRCSHFITDAKDNYIIADADYPAKPYLYFIDINKKKTIPLLLHNSSMKSYGNTQDAHPHPVFTPDSNHILFVSDMEGYPAIYMASVEEFVREDKRNE</sequence>
<organism evidence="2 3">
    <name type="scientific">Vallitalea pronyensis</name>
    <dbReference type="NCBI Taxonomy" id="1348613"/>
    <lineage>
        <taxon>Bacteria</taxon>
        <taxon>Bacillati</taxon>
        <taxon>Bacillota</taxon>
        <taxon>Clostridia</taxon>
        <taxon>Lachnospirales</taxon>
        <taxon>Vallitaleaceae</taxon>
        <taxon>Vallitalea</taxon>
    </lineage>
</organism>
<dbReference type="InterPro" id="IPR027946">
    <property type="entry name" value="Ogl_dom"/>
</dbReference>
<dbReference type="GO" id="GO:0045490">
    <property type="term" value="P:pectin catabolic process"/>
    <property type="evidence" value="ECO:0007669"/>
    <property type="project" value="InterPro"/>
</dbReference>
<dbReference type="InterPro" id="IPR015943">
    <property type="entry name" value="WD40/YVTN_repeat-like_dom_sf"/>
</dbReference>
<dbReference type="Gene3D" id="2.130.10.10">
    <property type="entry name" value="YVTN repeat-like/Quinoprotein amine dehydrogenase"/>
    <property type="match status" value="1"/>
</dbReference>
<proteinExistence type="predicted"/>
<gene>
    <name evidence="2" type="ORF">HZI73_20970</name>
</gene>
<dbReference type="PANTHER" id="PTHR36842">
    <property type="entry name" value="PROTEIN TOLB HOMOLOG"/>
    <property type="match status" value="1"/>
</dbReference>
<evidence type="ECO:0000313" key="3">
    <source>
        <dbReference type="Proteomes" id="UP000683246"/>
    </source>
</evidence>
<evidence type="ECO:0000259" key="1">
    <source>
        <dbReference type="Pfam" id="PF14583"/>
    </source>
</evidence>
<dbReference type="Pfam" id="PF14583">
    <property type="entry name" value="Pectate_lyase22"/>
    <property type="match status" value="1"/>
</dbReference>
<evidence type="ECO:0000313" key="2">
    <source>
        <dbReference type="EMBL" id="QUI24626.1"/>
    </source>
</evidence>
<dbReference type="PANTHER" id="PTHR36842:SF1">
    <property type="entry name" value="PROTEIN TOLB"/>
    <property type="match status" value="1"/>
</dbReference>
<dbReference type="KEGG" id="vpy:HZI73_20970"/>
<dbReference type="SUPFAM" id="SSF82171">
    <property type="entry name" value="DPP6 N-terminal domain-like"/>
    <property type="match status" value="1"/>
</dbReference>
<name>A0A8J8SII2_9FIRM</name>
<dbReference type="GO" id="GO:0047487">
    <property type="term" value="F:oligogalacturonide lyase activity"/>
    <property type="evidence" value="ECO:0007669"/>
    <property type="project" value="InterPro"/>
</dbReference>
<dbReference type="Proteomes" id="UP000683246">
    <property type="component" value="Chromosome"/>
</dbReference>
<protein>
    <submittedName>
        <fullName evidence="2">PD40 domain-containing protein</fullName>
    </submittedName>
</protein>
<keyword evidence="3" id="KW-1185">Reference proteome</keyword>
<feature type="domain" description="Oligogalacturonate lyase" evidence="1">
    <location>
        <begin position="15"/>
        <end position="395"/>
    </location>
</feature>
<dbReference type="EMBL" id="CP058649">
    <property type="protein sequence ID" value="QUI24626.1"/>
    <property type="molecule type" value="Genomic_DNA"/>
</dbReference>
<accession>A0A8J8SII2</accession>
<dbReference type="RefSeq" id="WP_212695317.1">
    <property type="nucleotide sequence ID" value="NZ_CP058649.1"/>
</dbReference>